<feature type="domain" description="Condensin complex subunit 1 C-terminal" evidence="11">
    <location>
        <begin position="740"/>
        <end position="902"/>
    </location>
</feature>
<dbReference type="GO" id="GO:0000779">
    <property type="term" value="C:condensed chromosome, centromeric region"/>
    <property type="evidence" value="ECO:0007669"/>
    <property type="project" value="TreeGrafter"/>
</dbReference>
<feature type="region of interest" description="Disordered" evidence="10">
    <location>
        <begin position="265"/>
        <end position="289"/>
    </location>
</feature>
<keyword evidence="6" id="KW-0498">Mitosis</keyword>
<evidence type="ECO:0000256" key="5">
    <source>
        <dbReference type="ARBA" id="ARBA00022618"/>
    </source>
</evidence>
<keyword evidence="13" id="KW-1185">Reference proteome</keyword>
<dbReference type="PANTHER" id="PTHR14222:SF2">
    <property type="entry name" value="CONDENSIN COMPLEX SUBUNIT 1"/>
    <property type="match status" value="1"/>
</dbReference>
<dbReference type="AlphaFoldDB" id="A0A2T9ZDD9"/>
<evidence type="ECO:0000313" key="13">
    <source>
        <dbReference type="Proteomes" id="UP000245609"/>
    </source>
</evidence>
<comment type="similarity">
    <text evidence="3">Belongs to the CND1 (condensin subunit 1) family.</text>
</comment>
<dbReference type="GO" id="GO:0007076">
    <property type="term" value="P:mitotic chromosome condensation"/>
    <property type="evidence" value="ECO:0007669"/>
    <property type="project" value="InterPro"/>
</dbReference>
<dbReference type="STRING" id="133381.A0A2T9ZDD9"/>
<dbReference type="GO" id="GO:0000796">
    <property type="term" value="C:condensin complex"/>
    <property type="evidence" value="ECO:0007669"/>
    <property type="project" value="TreeGrafter"/>
</dbReference>
<keyword evidence="7" id="KW-0226">DNA condensation</keyword>
<dbReference type="Pfam" id="PF12717">
    <property type="entry name" value="Cnd1"/>
    <property type="match status" value="1"/>
</dbReference>
<evidence type="ECO:0000256" key="1">
    <source>
        <dbReference type="ARBA" id="ARBA00004123"/>
    </source>
</evidence>
<dbReference type="InterPro" id="IPR007673">
    <property type="entry name" value="Condensin_cplx_su1"/>
</dbReference>
<keyword evidence="5" id="KW-0132">Cell division</keyword>
<keyword evidence="4" id="KW-0158">Chromosome</keyword>
<evidence type="ECO:0000313" key="12">
    <source>
        <dbReference type="EMBL" id="PVV02613.1"/>
    </source>
</evidence>
<dbReference type="EMBL" id="MBFS01000386">
    <property type="protein sequence ID" value="PVV02613.1"/>
    <property type="molecule type" value="Genomic_DNA"/>
</dbReference>
<dbReference type="OrthoDB" id="436262at2759"/>
<dbReference type="GO" id="GO:0010032">
    <property type="term" value="P:meiotic chromosome condensation"/>
    <property type="evidence" value="ECO:0007669"/>
    <property type="project" value="TreeGrafter"/>
</dbReference>
<dbReference type="InterPro" id="IPR016024">
    <property type="entry name" value="ARM-type_fold"/>
</dbReference>
<dbReference type="InterPro" id="IPR011989">
    <property type="entry name" value="ARM-like"/>
</dbReference>
<organism evidence="12 13">
    <name type="scientific">Smittium megazygosporum</name>
    <dbReference type="NCBI Taxonomy" id="133381"/>
    <lineage>
        <taxon>Eukaryota</taxon>
        <taxon>Fungi</taxon>
        <taxon>Fungi incertae sedis</taxon>
        <taxon>Zoopagomycota</taxon>
        <taxon>Kickxellomycotina</taxon>
        <taxon>Harpellomycetes</taxon>
        <taxon>Harpellales</taxon>
        <taxon>Legeriomycetaceae</taxon>
        <taxon>Smittium</taxon>
    </lineage>
</organism>
<evidence type="ECO:0000256" key="2">
    <source>
        <dbReference type="ARBA" id="ARBA00004286"/>
    </source>
</evidence>
<evidence type="ECO:0000256" key="8">
    <source>
        <dbReference type="ARBA" id="ARBA00023242"/>
    </source>
</evidence>
<evidence type="ECO:0000256" key="4">
    <source>
        <dbReference type="ARBA" id="ARBA00022454"/>
    </source>
</evidence>
<comment type="caution">
    <text evidence="12">The sequence shown here is derived from an EMBL/GenBank/DDBJ whole genome shotgun (WGS) entry which is preliminary data.</text>
</comment>
<evidence type="ECO:0000256" key="7">
    <source>
        <dbReference type="ARBA" id="ARBA00023067"/>
    </source>
</evidence>
<name>A0A2T9ZDD9_9FUNG</name>
<proteinExistence type="inferred from homology"/>
<dbReference type="PIRSF" id="PIRSF017127">
    <property type="entry name" value="Condensin_D2"/>
    <property type="match status" value="1"/>
</dbReference>
<dbReference type="SUPFAM" id="SSF48371">
    <property type="entry name" value="ARM repeat"/>
    <property type="match status" value="1"/>
</dbReference>
<dbReference type="Proteomes" id="UP000245609">
    <property type="component" value="Unassembled WGS sequence"/>
</dbReference>
<protein>
    <recommendedName>
        <fullName evidence="11">Condensin complex subunit 1 C-terminal domain-containing protein</fullName>
    </recommendedName>
</protein>
<sequence length="1007" mass="114123">MEIVDFASVEGTRDLIVQTLANLSLNSSYMFTLANIFWQNLRNYQHVGDIIVDIIDYSLEQYDVTNLGDEMVRYVSSEQWADASDKLAQKYIGKFLVDLTIKTPKIVTKFMNQLILLLGNESYIIRTTIIEVLGHLIIYNGSIEQSEQTRNQVIEYFHIIEQRFLDSHYIVRGRVLQVCQQICMGRAKFPKQRPRLVDLTIDRLEDKASNVRRNAIKALSVYLETHPFNIDGGELYLPELEDKMQKAATKLQAIIEKAKNELEIAKGDEKNNSDSSVFDEPSPIVEAGPSENETNVALKYKFEMQYYQDATQFVRQLETATKLIVQLLLSTNRQEVIDSIKFIVQTSRYKISGSEKAIKKMLHLVWQPVYANVSVLGNQDNPTMEHRVMQTLYDAFVQLYISPLDNLSGKENVSRVCKNLLSLVNDATLSDLVSLEKILQVLLKTNNISPMVIATFKSLFSKSSKERRGSILILRMLAPASKTVVSDDIDLYLSIGLGKIGLADYYISEQTCQALCSITKFNNNKRLEMSNIMIEKFKNVILTPTNDPNCNKFPAALRALDAIYALGDQPSQLASEIAKSLTKSSIQPLDSEIEVSEDFRLGQLLAIVGHIAIKEIELLEVIEADIKRRKAQEKPTDATTAELMAVEGQGNDDEIGDLISSIKEKQILYGPKSLLKLYTPLIERICTQINENSNDSLSKLTKTWAIVALCKFMCVSFEYCEKNLPLLLSLLKKSPSHIDRANISIALGDLSICFNRLIGENLGYLYDQLTSDTEIQVRRTMLMVLIHLILNGMIKIKSHLGKLAICLEDNDILISQLTKLFFQELSSKNDNVIYNNIPDIISTLSFTSGKEPLEQQKFDKIARYLFRFIKDKQSDNIVEKLCLRFKSVQLPRQAYDLTFCLSLLSYKNDKPVYKLISLMPLYSQYLAESNVYKLFTEIVTKVKHNTSGPNGIIGAVSSTVAAELENKLKIARSKALGNSEDMEIEEDESDSEIQDEENLDEIYSEEE</sequence>
<dbReference type="Gene3D" id="1.25.10.10">
    <property type="entry name" value="Leucine-rich Repeat Variant"/>
    <property type="match status" value="1"/>
</dbReference>
<reference evidence="12 13" key="1">
    <citation type="journal article" date="2018" name="MBio">
        <title>Comparative Genomics Reveals the Core Gene Toolbox for the Fungus-Insect Symbiosis.</title>
        <authorList>
            <person name="Wang Y."/>
            <person name="Stata M."/>
            <person name="Wang W."/>
            <person name="Stajich J.E."/>
            <person name="White M.M."/>
            <person name="Moncalvo J.M."/>
        </authorList>
    </citation>
    <scope>NUCLEOTIDE SEQUENCE [LARGE SCALE GENOMIC DNA]</scope>
    <source>
        <strain evidence="12 13">SC-DP-2</strain>
    </source>
</reference>
<evidence type="ECO:0000259" key="11">
    <source>
        <dbReference type="Pfam" id="PF12717"/>
    </source>
</evidence>
<dbReference type="InterPro" id="IPR026971">
    <property type="entry name" value="CND1/NCAPD3"/>
</dbReference>
<evidence type="ECO:0000256" key="10">
    <source>
        <dbReference type="SAM" id="MobiDB-lite"/>
    </source>
</evidence>
<evidence type="ECO:0000256" key="3">
    <source>
        <dbReference type="ARBA" id="ARBA00009606"/>
    </source>
</evidence>
<evidence type="ECO:0000256" key="9">
    <source>
        <dbReference type="ARBA" id="ARBA00023306"/>
    </source>
</evidence>
<feature type="region of interest" description="Disordered" evidence="10">
    <location>
        <begin position="979"/>
        <end position="1007"/>
    </location>
</feature>
<accession>A0A2T9ZDD9</accession>
<dbReference type="InterPro" id="IPR032682">
    <property type="entry name" value="Cnd1_C"/>
</dbReference>
<dbReference type="GO" id="GO:0051301">
    <property type="term" value="P:cell division"/>
    <property type="evidence" value="ECO:0007669"/>
    <property type="project" value="UniProtKB-KW"/>
</dbReference>
<evidence type="ECO:0000256" key="6">
    <source>
        <dbReference type="ARBA" id="ARBA00022776"/>
    </source>
</evidence>
<keyword evidence="9" id="KW-0131">Cell cycle</keyword>
<keyword evidence="8" id="KW-0539">Nucleus</keyword>
<feature type="compositionally biased region" description="Acidic residues" evidence="10">
    <location>
        <begin position="980"/>
        <end position="1007"/>
    </location>
</feature>
<gene>
    <name evidence="12" type="ORF">BB560_002931</name>
</gene>
<comment type="subcellular location">
    <subcellularLocation>
        <location evidence="2">Chromosome</location>
    </subcellularLocation>
    <subcellularLocation>
        <location evidence="1">Nucleus</location>
    </subcellularLocation>
</comment>
<dbReference type="GO" id="GO:0005634">
    <property type="term" value="C:nucleus"/>
    <property type="evidence" value="ECO:0007669"/>
    <property type="project" value="UniProtKB-SubCell"/>
</dbReference>
<dbReference type="PANTHER" id="PTHR14222">
    <property type="entry name" value="CONDENSIN"/>
    <property type="match status" value="1"/>
</dbReference>
<dbReference type="GO" id="GO:0042393">
    <property type="term" value="F:histone binding"/>
    <property type="evidence" value="ECO:0007669"/>
    <property type="project" value="TreeGrafter"/>
</dbReference>